<dbReference type="PANTHER" id="PTHR30582">
    <property type="entry name" value="L,D-TRANSPEPTIDASE"/>
    <property type="match status" value="1"/>
</dbReference>
<keyword evidence="6 9" id="KW-0133">Cell shape</keyword>
<feature type="signal peptide" evidence="11">
    <location>
        <begin position="1"/>
        <end position="24"/>
    </location>
</feature>
<accession>A0A8H2M3Y4</accession>
<dbReference type="GO" id="GO:0071972">
    <property type="term" value="F:peptidoglycan L,D-transpeptidase activity"/>
    <property type="evidence" value="ECO:0007669"/>
    <property type="project" value="TreeGrafter"/>
</dbReference>
<evidence type="ECO:0000256" key="1">
    <source>
        <dbReference type="ARBA" id="ARBA00004752"/>
    </source>
</evidence>
<keyword evidence="11" id="KW-0732">Signal</keyword>
<dbReference type="UniPathway" id="UPA00219"/>
<feature type="active site" description="Proton donor/acceptor" evidence="9">
    <location>
        <position position="173"/>
    </location>
</feature>
<keyword evidence="5" id="KW-0378">Hydrolase</keyword>
<feature type="chain" id="PRO_5034286672" evidence="11">
    <location>
        <begin position="25"/>
        <end position="254"/>
    </location>
</feature>
<keyword evidence="7 9" id="KW-0573">Peptidoglycan synthesis</keyword>
<evidence type="ECO:0000256" key="11">
    <source>
        <dbReference type="SAM" id="SignalP"/>
    </source>
</evidence>
<dbReference type="Pfam" id="PF03734">
    <property type="entry name" value="YkuD"/>
    <property type="match status" value="1"/>
</dbReference>
<keyword evidence="3" id="KW-0328">Glycosyltransferase</keyword>
<protein>
    <submittedName>
        <fullName evidence="13">L,D-transpeptidase YkuD</fullName>
        <ecNumber evidence="13">2.-.-.-</ecNumber>
    </submittedName>
</protein>
<name>A0A8H2M3Y4_9FIRM</name>
<sequence>MKKMKKNLMVLLAGLLLFPVNVHAQWIRPNHFVNQKGAQRIAEIKRFQAQNNLVVTGGLNKETKNMLYNQDLRARDVVKNPPSQGYWIVVNKTRLFLTLYKGDQVAGKYPVCLGTSRTSTPSGKGKIQNRQINPAWGGMNGKYKAIGANDPRNPLGERWMGLNLPGKSGYGIHGTIKPHQIGTYSSNGCIRMYNYDIENFVYPRMTLGAPVWIGTDTELANMGILQVIEKGASQAQNQETPVEKEVSPKAMSLY</sequence>
<comment type="pathway">
    <text evidence="1 9">Cell wall biogenesis; peptidoglycan biosynthesis.</text>
</comment>
<evidence type="ECO:0000256" key="7">
    <source>
        <dbReference type="ARBA" id="ARBA00022984"/>
    </source>
</evidence>
<dbReference type="EC" id="2.-.-.-" evidence="13"/>
<dbReference type="InterPro" id="IPR038063">
    <property type="entry name" value="Transpep_catalytic_dom"/>
</dbReference>
<comment type="caution">
    <text evidence="13">The sequence shown here is derived from an EMBL/GenBank/DDBJ whole genome shotgun (WGS) entry which is preliminary data.</text>
</comment>
<keyword evidence="8 9" id="KW-0961">Cell wall biogenesis/degradation</keyword>
<dbReference type="AlphaFoldDB" id="A0A8H2M3Y4"/>
<dbReference type="GO" id="GO:0071555">
    <property type="term" value="P:cell wall organization"/>
    <property type="evidence" value="ECO:0007669"/>
    <property type="project" value="UniProtKB-UniRule"/>
</dbReference>
<evidence type="ECO:0000256" key="3">
    <source>
        <dbReference type="ARBA" id="ARBA00022676"/>
    </source>
</evidence>
<keyword evidence="4 13" id="KW-0808">Transferase</keyword>
<proteinExistence type="inferred from homology"/>
<dbReference type="PROSITE" id="PS52029">
    <property type="entry name" value="LD_TPASE"/>
    <property type="match status" value="1"/>
</dbReference>
<evidence type="ECO:0000313" key="14">
    <source>
        <dbReference type="Proteomes" id="UP000377798"/>
    </source>
</evidence>
<dbReference type="EMBL" id="CAACYI010000001">
    <property type="protein sequence ID" value="VFB16142.1"/>
    <property type="molecule type" value="Genomic_DNA"/>
</dbReference>
<evidence type="ECO:0000256" key="4">
    <source>
        <dbReference type="ARBA" id="ARBA00022679"/>
    </source>
</evidence>
<reference evidence="13 14" key="1">
    <citation type="submission" date="2019-02" db="EMBL/GenBank/DDBJ databases">
        <authorList>
            <consortium name="Pathogen Informatics"/>
        </authorList>
    </citation>
    <scope>NUCLEOTIDE SEQUENCE [LARGE SCALE GENOMIC DNA]</scope>
    <source>
        <strain evidence="13 14">3012STDY7089603</strain>
    </source>
</reference>
<feature type="domain" description="L,D-TPase catalytic" evidence="12">
    <location>
        <begin position="86"/>
        <end position="214"/>
    </location>
</feature>
<dbReference type="InterPro" id="IPR005490">
    <property type="entry name" value="LD_TPept_cat_dom"/>
</dbReference>
<evidence type="ECO:0000256" key="6">
    <source>
        <dbReference type="ARBA" id="ARBA00022960"/>
    </source>
</evidence>
<organism evidence="13 14">
    <name type="scientific">Urinicoccus massiliensis</name>
    <dbReference type="NCBI Taxonomy" id="1723382"/>
    <lineage>
        <taxon>Bacteria</taxon>
        <taxon>Bacillati</taxon>
        <taxon>Bacillota</taxon>
        <taxon>Tissierellia</taxon>
        <taxon>Tissierellales</taxon>
        <taxon>Peptoniphilaceae</taxon>
        <taxon>Urinicoccus</taxon>
    </lineage>
</organism>
<dbReference type="GO" id="GO:0008360">
    <property type="term" value="P:regulation of cell shape"/>
    <property type="evidence" value="ECO:0007669"/>
    <property type="project" value="UniProtKB-UniRule"/>
</dbReference>
<dbReference type="Gene3D" id="2.40.440.10">
    <property type="entry name" value="L,D-transpeptidase catalytic domain-like"/>
    <property type="match status" value="1"/>
</dbReference>
<evidence type="ECO:0000256" key="5">
    <source>
        <dbReference type="ARBA" id="ARBA00022801"/>
    </source>
</evidence>
<dbReference type="CDD" id="cd16913">
    <property type="entry name" value="YkuD_like"/>
    <property type="match status" value="1"/>
</dbReference>
<dbReference type="GO" id="GO:0016757">
    <property type="term" value="F:glycosyltransferase activity"/>
    <property type="evidence" value="ECO:0007669"/>
    <property type="project" value="UniProtKB-KW"/>
</dbReference>
<feature type="active site" description="Nucleophile" evidence="9">
    <location>
        <position position="189"/>
    </location>
</feature>
<dbReference type="RefSeq" id="WP_131748653.1">
    <property type="nucleotide sequence ID" value="NZ_CAACYI010000001.1"/>
</dbReference>
<evidence type="ECO:0000256" key="9">
    <source>
        <dbReference type="PROSITE-ProRule" id="PRU01373"/>
    </source>
</evidence>
<evidence type="ECO:0000256" key="10">
    <source>
        <dbReference type="SAM" id="MobiDB-lite"/>
    </source>
</evidence>
<dbReference type="SUPFAM" id="SSF141523">
    <property type="entry name" value="L,D-transpeptidase catalytic domain-like"/>
    <property type="match status" value="1"/>
</dbReference>
<evidence type="ECO:0000313" key="13">
    <source>
        <dbReference type="EMBL" id="VFB16142.1"/>
    </source>
</evidence>
<dbReference type="InterPro" id="IPR050979">
    <property type="entry name" value="LD-transpeptidase"/>
</dbReference>
<dbReference type="Proteomes" id="UP000377798">
    <property type="component" value="Unassembled WGS sequence"/>
</dbReference>
<evidence type="ECO:0000259" key="12">
    <source>
        <dbReference type="PROSITE" id="PS52029"/>
    </source>
</evidence>
<dbReference type="GO" id="GO:0005576">
    <property type="term" value="C:extracellular region"/>
    <property type="evidence" value="ECO:0007669"/>
    <property type="project" value="TreeGrafter"/>
</dbReference>
<dbReference type="PANTHER" id="PTHR30582:SF24">
    <property type="entry name" value="L,D-TRANSPEPTIDASE ERFK_SRFK-RELATED"/>
    <property type="match status" value="1"/>
</dbReference>
<feature type="region of interest" description="Disordered" evidence="10">
    <location>
        <begin position="232"/>
        <end position="254"/>
    </location>
</feature>
<evidence type="ECO:0000256" key="2">
    <source>
        <dbReference type="ARBA" id="ARBA00005992"/>
    </source>
</evidence>
<evidence type="ECO:0000256" key="8">
    <source>
        <dbReference type="ARBA" id="ARBA00023316"/>
    </source>
</evidence>
<keyword evidence="14" id="KW-1185">Reference proteome</keyword>
<dbReference type="GO" id="GO:0018104">
    <property type="term" value="P:peptidoglycan-protein cross-linking"/>
    <property type="evidence" value="ECO:0007669"/>
    <property type="project" value="TreeGrafter"/>
</dbReference>
<gene>
    <name evidence="13" type="primary">ykuD</name>
    <name evidence="13" type="ORF">NCTC13150_00659</name>
</gene>
<comment type="similarity">
    <text evidence="2">Belongs to the YkuD family.</text>
</comment>